<evidence type="ECO:0000256" key="2">
    <source>
        <dbReference type="ARBA" id="ARBA00022723"/>
    </source>
</evidence>
<dbReference type="InterPro" id="IPR005000">
    <property type="entry name" value="Aldolase/citrate-lyase_domain"/>
</dbReference>
<gene>
    <name evidence="7" type="ORF">FGO68_gene9835</name>
</gene>
<evidence type="ECO:0000259" key="6">
    <source>
        <dbReference type="Pfam" id="PF03328"/>
    </source>
</evidence>
<reference evidence="7" key="1">
    <citation type="submission" date="2019-06" db="EMBL/GenBank/DDBJ databases">
        <authorList>
            <person name="Zheng W."/>
        </authorList>
    </citation>
    <scope>NUCLEOTIDE SEQUENCE</scope>
    <source>
        <strain evidence="7">QDHG01</strain>
    </source>
</reference>
<organism evidence="7 8">
    <name type="scientific">Halteria grandinella</name>
    <dbReference type="NCBI Taxonomy" id="5974"/>
    <lineage>
        <taxon>Eukaryota</taxon>
        <taxon>Sar</taxon>
        <taxon>Alveolata</taxon>
        <taxon>Ciliophora</taxon>
        <taxon>Intramacronucleata</taxon>
        <taxon>Spirotrichea</taxon>
        <taxon>Stichotrichia</taxon>
        <taxon>Sporadotrichida</taxon>
        <taxon>Halteriidae</taxon>
        <taxon>Halteria</taxon>
    </lineage>
</organism>
<feature type="binding site" evidence="5">
    <location>
        <position position="155"/>
    </location>
    <ligand>
        <name>Mg(2+)</name>
        <dbReference type="ChEBI" id="CHEBI:18420"/>
    </ligand>
</feature>
<dbReference type="PIRSF" id="PIRSF015582">
    <property type="entry name" value="Cit_lyase_B"/>
    <property type="match status" value="1"/>
</dbReference>
<dbReference type="Gene3D" id="3.20.20.60">
    <property type="entry name" value="Phosphoenolpyruvate-binding domains"/>
    <property type="match status" value="1"/>
</dbReference>
<dbReference type="PANTHER" id="PTHR32308">
    <property type="entry name" value="LYASE BETA SUBUNIT, PUTATIVE (AFU_ORTHOLOGUE AFUA_4G13030)-RELATED"/>
    <property type="match status" value="1"/>
</dbReference>
<proteinExistence type="predicted"/>
<dbReference type="GO" id="GO:0000287">
    <property type="term" value="F:magnesium ion binding"/>
    <property type="evidence" value="ECO:0007669"/>
    <property type="project" value="TreeGrafter"/>
</dbReference>
<dbReference type="Proteomes" id="UP000785679">
    <property type="component" value="Unassembled WGS sequence"/>
</dbReference>
<comment type="caution">
    <text evidence="7">The sequence shown here is derived from an EMBL/GenBank/DDBJ whole genome shotgun (WGS) entry which is preliminary data.</text>
</comment>
<evidence type="ECO:0000313" key="8">
    <source>
        <dbReference type="Proteomes" id="UP000785679"/>
    </source>
</evidence>
<dbReference type="InterPro" id="IPR040442">
    <property type="entry name" value="Pyrv_kinase-like_dom_sf"/>
</dbReference>
<protein>
    <recommendedName>
        <fullName evidence="6">HpcH/HpaI aldolase/citrate lyase domain-containing protein</fullName>
    </recommendedName>
</protein>
<dbReference type="SUPFAM" id="SSF51621">
    <property type="entry name" value="Phosphoenolpyruvate/pyruvate domain"/>
    <property type="match status" value="1"/>
</dbReference>
<dbReference type="PANTHER" id="PTHR32308:SF0">
    <property type="entry name" value="HPCH_HPAI ALDOLASE_CITRATE LYASE DOMAIN-CONTAINING PROTEIN"/>
    <property type="match status" value="1"/>
</dbReference>
<name>A0A8J8NL07_HALGN</name>
<evidence type="ECO:0000256" key="1">
    <source>
        <dbReference type="ARBA" id="ARBA00001946"/>
    </source>
</evidence>
<feature type="binding site" evidence="4">
    <location>
        <position position="155"/>
    </location>
    <ligand>
        <name>substrate</name>
    </ligand>
</feature>
<evidence type="ECO:0000256" key="5">
    <source>
        <dbReference type="PIRSR" id="PIRSR015582-2"/>
    </source>
</evidence>
<evidence type="ECO:0000256" key="3">
    <source>
        <dbReference type="ARBA" id="ARBA00022842"/>
    </source>
</evidence>
<keyword evidence="3 5" id="KW-0460">Magnesium</keyword>
<comment type="cofactor">
    <cofactor evidence="1">
        <name>Mg(2+)</name>
        <dbReference type="ChEBI" id="CHEBI:18420"/>
    </cofactor>
</comment>
<dbReference type="EMBL" id="RRYP01012940">
    <property type="protein sequence ID" value="TNV76799.1"/>
    <property type="molecule type" value="Genomic_DNA"/>
</dbReference>
<keyword evidence="8" id="KW-1185">Reference proteome</keyword>
<feature type="binding site" evidence="4">
    <location>
        <position position="88"/>
    </location>
    <ligand>
        <name>substrate</name>
    </ligand>
</feature>
<dbReference type="Pfam" id="PF03328">
    <property type="entry name" value="HpcH_HpaI"/>
    <property type="match status" value="1"/>
</dbReference>
<feature type="domain" description="HpcH/HpaI aldolase/citrate lyase" evidence="6">
    <location>
        <begin position="23"/>
        <end position="254"/>
    </location>
</feature>
<evidence type="ECO:0000256" key="4">
    <source>
        <dbReference type="PIRSR" id="PIRSR015582-1"/>
    </source>
</evidence>
<feature type="binding site" evidence="5">
    <location>
        <position position="186"/>
    </location>
    <ligand>
        <name>Mg(2+)</name>
        <dbReference type="ChEBI" id="CHEBI:18420"/>
    </ligand>
</feature>
<evidence type="ECO:0000313" key="7">
    <source>
        <dbReference type="EMBL" id="TNV76799.1"/>
    </source>
</evidence>
<sequence>MKQFLSLQCRGFSRRLDPNFLTSGLYVPGNQQKMLTKCVTTKASLLVPDMEDSVPEGQEKVKARELIRQNLKDIRAKTYDQRVIITPRTNGITTGLFKDDVEGVLTKETIDSIDGFCVPKVDTSTEYKQIDTILTTQENQYGLPIGHFKLIPQIESTLSLMNAKDIFSLDRESNKRILAAAFGADDFTADFEIDRQADDGNIQFHKKLFALACHAFNVVSIDTPYVHYKDLDGLRKELGILKSFGMKAKFAIHPTQVDVINEVLRPSAEEVKYYREMIAQFEEAQVKTGKAAIQFQGKMVDIAAYRRAKAIVKRAE</sequence>
<keyword evidence="2 5" id="KW-0479">Metal-binding</keyword>
<dbReference type="GO" id="GO:0003824">
    <property type="term" value="F:catalytic activity"/>
    <property type="evidence" value="ECO:0007669"/>
    <property type="project" value="InterPro"/>
</dbReference>
<dbReference type="OrthoDB" id="1773at2759"/>
<dbReference type="InterPro" id="IPR011206">
    <property type="entry name" value="Citrate_lyase_beta/mcl1/mcl2"/>
</dbReference>
<accession>A0A8J8NL07</accession>
<dbReference type="AlphaFoldDB" id="A0A8J8NL07"/>
<dbReference type="InterPro" id="IPR015813">
    <property type="entry name" value="Pyrv/PenolPyrv_kinase-like_dom"/>
</dbReference>
<dbReference type="GO" id="GO:0006107">
    <property type="term" value="P:oxaloacetate metabolic process"/>
    <property type="evidence" value="ECO:0007669"/>
    <property type="project" value="TreeGrafter"/>
</dbReference>